<dbReference type="Proteomes" id="UP000615446">
    <property type="component" value="Unassembled WGS sequence"/>
</dbReference>
<name>A0A2Z6QSB7_9GLOM</name>
<dbReference type="EMBL" id="BEXD01000038">
    <property type="protein sequence ID" value="GBB83618.1"/>
    <property type="molecule type" value="Genomic_DNA"/>
</dbReference>
<reference evidence="3" key="2">
    <citation type="submission" date="2019-10" db="EMBL/GenBank/DDBJ databases">
        <title>Conservation and host-specific expression of non-tandemly repeated heterogenous ribosome RNA gene in arbuscular mycorrhizal fungi.</title>
        <authorList>
            <person name="Maeda T."/>
            <person name="Kobayashi Y."/>
            <person name="Nakagawa T."/>
            <person name="Ezawa T."/>
            <person name="Yamaguchi K."/>
            <person name="Bino T."/>
            <person name="Nishimoto Y."/>
            <person name="Shigenobu S."/>
            <person name="Kawaguchi M."/>
        </authorList>
    </citation>
    <scope>NUCLEOTIDE SEQUENCE</scope>
    <source>
        <strain evidence="3">HR1</strain>
    </source>
</reference>
<gene>
    <name evidence="3" type="ORF">RCL2_001415600</name>
    <name evidence="2" type="ORF">RclHR1_10310001</name>
</gene>
<dbReference type="OrthoDB" id="2403309at2759"/>
<evidence type="ECO:0000256" key="1">
    <source>
        <dbReference type="SAM" id="MobiDB-lite"/>
    </source>
</evidence>
<feature type="compositionally biased region" description="Basic and acidic residues" evidence="1">
    <location>
        <begin position="128"/>
        <end position="142"/>
    </location>
</feature>
<keyword evidence="4" id="KW-1185">Reference proteome</keyword>
<protein>
    <submittedName>
        <fullName evidence="2">Uncharacterized protein</fullName>
    </submittedName>
</protein>
<dbReference type="EMBL" id="BLAL01000162">
    <property type="protein sequence ID" value="GES87139.1"/>
    <property type="molecule type" value="Genomic_DNA"/>
</dbReference>
<comment type="caution">
    <text evidence="2">The sequence shown here is derived from an EMBL/GenBank/DDBJ whole genome shotgun (WGS) entry which is preliminary data.</text>
</comment>
<evidence type="ECO:0000313" key="2">
    <source>
        <dbReference type="EMBL" id="GBB83618.1"/>
    </source>
</evidence>
<organism evidence="2 4">
    <name type="scientific">Rhizophagus clarus</name>
    <dbReference type="NCBI Taxonomy" id="94130"/>
    <lineage>
        <taxon>Eukaryota</taxon>
        <taxon>Fungi</taxon>
        <taxon>Fungi incertae sedis</taxon>
        <taxon>Mucoromycota</taxon>
        <taxon>Glomeromycotina</taxon>
        <taxon>Glomeromycetes</taxon>
        <taxon>Glomerales</taxon>
        <taxon>Glomeraceae</taxon>
        <taxon>Rhizophagus</taxon>
    </lineage>
</organism>
<dbReference type="Proteomes" id="UP000247702">
    <property type="component" value="Unassembled WGS sequence"/>
</dbReference>
<dbReference type="AlphaFoldDB" id="A0A2Z6QSB7"/>
<feature type="region of interest" description="Disordered" evidence="1">
    <location>
        <begin position="1"/>
        <end position="24"/>
    </location>
</feature>
<sequence length="193" mass="21950">MSDMSVESKSLKSPRRLRDSEELKSIRHQRALELLQKPGMRESFRAHINLSALKEFEEAGEPFEEDDEILAYLEYKKREDHKNDVNFRSTGEVTRQRSIGTGGRASSKGDKRNVGDMFGVHSNNSPKTRKESPQSTSKDHRIASVSGNNKYSDKKFRSDGISFPVNVPNRHAKRAEVIKSPKQLHKEKLAGQN</sequence>
<reference evidence="2 4" key="1">
    <citation type="submission" date="2017-11" db="EMBL/GenBank/DDBJ databases">
        <title>The genome of Rhizophagus clarus HR1 reveals common genetic basis of auxotrophy among arbuscular mycorrhizal fungi.</title>
        <authorList>
            <person name="Kobayashi Y."/>
        </authorList>
    </citation>
    <scope>NUCLEOTIDE SEQUENCE [LARGE SCALE GENOMIC DNA]</scope>
    <source>
        <strain evidence="2 4">HR1</strain>
    </source>
</reference>
<feature type="compositionally biased region" description="Polar residues" evidence="1">
    <location>
        <begin position="86"/>
        <end position="99"/>
    </location>
</feature>
<feature type="region of interest" description="Disordered" evidence="1">
    <location>
        <begin position="80"/>
        <end position="167"/>
    </location>
</feature>
<proteinExistence type="predicted"/>
<feature type="region of interest" description="Disordered" evidence="1">
    <location>
        <begin position="174"/>
        <end position="193"/>
    </location>
</feature>
<accession>A0A2Z6QSB7</accession>
<evidence type="ECO:0000313" key="4">
    <source>
        <dbReference type="Proteomes" id="UP000247702"/>
    </source>
</evidence>
<evidence type="ECO:0000313" key="3">
    <source>
        <dbReference type="EMBL" id="GES87139.1"/>
    </source>
</evidence>